<protein>
    <submittedName>
        <fullName evidence="5">Nuclear fusion defective 6</fullName>
    </submittedName>
</protein>
<keyword evidence="3" id="KW-0804">Transcription</keyword>
<comment type="subcellular location">
    <subcellularLocation>
        <location evidence="1">Nucleus</location>
    </subcellularLocation>
</comment>
<dbReference type="GO" id="GO:0003713">
    <property type="term" value="F:transcription coactivator activity"/>
    <property type="evidence" value="ECO:0007669"/>
    <property type="project" value="TreeGrafter"/>
</dbReference>
<evidence type="ECO:0000313" key="5">
    <source>
        <dbReference type="EMBL" id="GER44044.1"/>
    </source>
</evidence>
<accession>A0A5A7QG58</accession>
<evidence type="ECO:0000256" key="3">
    <source>
        <dbReference type="ARBA" id="ARBA00023163"/>
    </source>
</evidence>
<dbReference type="PANTHER" id="PTHR21277:SF5">
    <property type="entry name" value="TRANSCRIPTIONAL ADAPTER 1"/>
    <property type="match status" value="1"/>
</dbReference>
<evidence type="ECO:0000256" key="2">
    <source>
        <dbReference type="ARBA" id="ARBA00023015"/>
    </source>
</evidence>
<evidence type="ECO:0000256" key="4">
    <source>
        <dbReference type="ARBA" id="ARBA00023242"/>
    </source>
</evidence>
<gene>
    <name evidence="5" type="ORF">STAS_20920</name>
</gene>
<comment type="caution">
    <text evidence="5">The sequence shown here is derived from an EMBL/GenBank/DDBJ whole genome shotgun (WGS) entry which is preliminary data.</text>
</comment>
<dbReference type="PANTHER" id="PTHR21277">
    <property type="entry name" value="TRANSCRIPTIONAL ADAPTER 1"/>
    <property type="match status" value="1"/>
</dbReference>
<dbReference type="Pfam" id="PF12767">
    <property type="entry name" value="SAGA-Tad1"/>
    <property type="match status" value="1"/>
</dbReference>
<dbReference type="EMBL" id="BKCP01006848">
    <property type="protein sequence ID" value="GER44044.1"/>
    <property type="molecule type" value="Genomic_DNA"/>
</dbReference>
<sequence>MISKEIERRKEKSVVRVLFVRKKDIKTEGASCIVMKPPHQHPRINLDELKAQIVKKLGPDMSKQYFHYLHRFLSLKLSKPDFNKLCLRILGWQNIPLHNQLIRSILRNSCTAKTPPPFLNHHHKDDISNKVNRKEILADGHQKNGSHIISTTHLSHSPGLPNGKMAGPNVVSKNGDMNPMQHHQELVQLAETGHVGPAPLYSENDENAPSRSPIRAPLGLLFCPASVGGSHRWSVGTLCDGALLDSHALRERMDHIAVEMGLAEGVSLDCADVLNHGLDCYMRGLIKFCVDLVGSRSGGEFGRIDVRSKHQERKKHDKIDVRILLQDFRVAMEMNPQRLASVILVRFRSQTAQHGFCLGYLQENLTDDVLVLLAFITLVDGWKNSLLMETGEKKAKFVGKKFVLRLFYDSIITMIFTQIIVAVDCITLYYISYHMLGRCPEYSDKEQEKLFKHEDKFMDDPITFLKKLVRESWRNPLYLIISRVPQIIFTVHRQNPFLLHTLHNPRQQIRDNFRHLQLSILPKIRLHARVHPPQYPQPESPKVRTLRNRLQKMQIHVRQNLHRQPQRTLHTPRLPLRILSPRILHHLLVKIVHHREYYVVERVYAVCGREQKLLCQDKALLERDYCMSLEKADRVVNPRAFLDRGIARGSAREASGVRVPGLVPVDELAGRVGQQVHNPKVSVDSAVSEGDERERAVDYFARVMWVPLDMRLISASTPLSYVSGWRPVAERRWSVDIQPSGVCSLPG</sequence>
<dbReference type="GO" id="GO:0000124">
    <property type="term" value="C:SAGA complex"/>
    <property type="evidence" value="ECO:0007669"/>
    <property type="project" value="UniProtKB-ARBA"/>
</dbReference>
<proteinExistence type="predicted"/>
<dbReference type="CDD" id="cd22933">
    <property type="entry name" value="HFD_HFI1"/>
    <property type="match status" value="1"/>
</dbReference>
<dbReference type="Proteomes" id="UP000325081">
    <property type="component" value="Unassembled WGS sequence"/>
</dbReference>
<organism evidence="5 6">
    <name type="scientific">Striga asiatica</name>
    <name type="common">Asiatic witchweed</name>
    <name type="synonym">Buchnera asiatica</name>
    <dbReference type="NCBI Taxonomy" id="4170"/>
    <lineage>
        <taxon>Eukaryota</taxon>
        <taxon>Viridiplantae</taxon>
        <taxon>Streptophyta</taxon>
        <taxon>Embryophyta</taxon>
        <taxon>Tracheophyta</taxon>
        <taxon>Spermatophyta</taxon>
        <taxon>Magnoliopsida</taxon>
        <taxon>eudicotyledons</taxon>
        <taxon>Gunneridae</taxon>
        <taxon>Pentapetalae</taxon>
        <taxon>asterids</taxon>
        <taxon>lamiids</taxon>
        <taxon>Lamiales</taxon>
        <taxon>Orobanchaceae</taxon>
        <taxon>Buchnereae</taxon>
        <taxon>Striga</taxon>
    </lineage>
</organism>
<evidence type="ECO:0000256" key="1">
    <source>
        <dbReference type="ARBA" id="ARBA00004123"/>
    </source>
</evidence>
<dbReference type="GO" id="GO:0005634">
    <property type="term" value="C:nucleus"/>
    <property type="evidence" value="ECO:0007669"/>
    <property type="project" value="UniProtKB-SubCell"/>
</dbReference>
<dbReference type="OrthoDB" id="10264870at2759"/>
<name>A0A5A7QG58_STRAF</name>
<reference evidence="6" key="1">
    <citation type="journal article" date="2019" name="Curr. Biol.">
        <title>Genome Sequence of Striga asiatica Provides Insight into the Evolution of Plant Parasitism.</title>
        <authorList>
            <person name="Yoshida S."/>
            <person name="Kim S."/>
            <person name="Wafula E.K."/>
            <person name="Tanskanen J."/>
            <person name="Kim Y.M."/>
            <person name="Honaas L."/>
            <person name="Yang Z."/>
            <person name="Spallek T."/>
            <person name="Conn C.E."/>
            <person name="Ichihashi Y."/>
            <person name="Cheong K."/>
            <person name="Cui S."/>
            <person name="Der J.P."/>
            <person name="Gundlach H."/>
            <person name="Jiao Y."/>
            <person name="Hori C."/>
            <person name="Ishida J.K."/>
            <person name="Kasahara H."/>
            <person name="Kiba T."/>
            <person name="Kim M.S."/>
            <person name="Koo N."/>
            <person name="Laohavisit A."/>
            <person name="Lee Y.H."/>
            <person name="Lumba S."/>
            <person name="McCourt P."/>
            <person name="Mortimer J.C."/>
            <person name="Mutuku J.M."/>
            <person name="Nomura T."/>
            <person name="Sasaki-Sekimoto Y."/>
            <person name="Seto Y."/>
            <person name="Wang Y."/>
            <person name="Wakatake T."/>
            <person name="Sakakibara H."/>
            <person name="Demura T."/>
            <person name="Yamaguchi S."/>
            <person name="Yoneyama K."/>
            <person name="Manabe R.I."/>
            <person name="Nelson D.C."/>
            <person name="Schulman A.H."/>
            <person name="Timko M.P."/>
            <person name="dePamphilis C.W."/>
            <person name="Choi D."/>
            <person name="Shirasu K."/>
        </authorList>
    </citation>
    <scope>NUCLEOTIDE SEQUENCE [LARGE SCALE GENOMIC DNA]</scope>
    <source>
        <strain evidence="6">cv. UVA1</strain>
    </source>
</reference>
<dbReference type="GO" id="GO:0006357">
    <property type="term" value="P:regulation of transcription by RNA polymerase II"/>
    <property type="evidence" value="ECO:0007669"/>
    <property type="project" value="TreeGrafter"/>
</dbReference>
<evidence type="ECO:0000313" key="6">
    <source>
        <dbReference type="Proteomes" id="UP000325081"/>
    </source>
</evidence>
<keyword evidence="4" id="KW-0539">Nucleus</keyword>
<dbReference type="AlphaFoldDB" id="A0A5A7QG58"/>
<keyword evidence="2" id="KW-0805">Transcription regulation</keyword>
<keyword evidence="6" id="KW-1185">Reference proteome</keyword>
<dbReference type="InterPro" id="IPR024738">
    <property type="entry name" value="Hfi1/Tada1"/>
</dbReference>